<evidence type="ECO:0000313" key="3">
    <source>
        <dbReference type="Proteomes" id="UP000649617"/>
    </source>
</evidence>
<gene>
    <name evidence="2" type="primary">PROSC</name>
    <name evidence="2" type="ORF">SPIL2461_LOCUS11872</name>
</gene>
<comment type="caution">
    <text evidence="2">The sequence shown here is derived from an EMBL/GenBank/DDBJ whole genome shotgun (WGS) entry which is preliminary data.</text>
</comment>
<proteinExistence type="predicted"/>
<accession>A0A812S750</accession>
<name>A0A812S750_SYMPI</name>
<feature type="region of interest" description="Disordered" evidence="1">
    <location>
        <begin position="401"/>
        <end position="435"/>
    </location>
</feature>
<evidence type="ECO:0000313" key="2">
    <source>
        <dbReference type="EMBL" id="CAE7469682.1"/>
    </source>
</evidence>
<sequence>MGPKATGSAPSVRVVIEVTTAPAEQEAPSEWVVVEEAPPPPPVLEPAVRDRLAQRPSSRTAITGAAQRIQSAWQAGVDSSLRNLQTEDLVRPASIGLQNSCWLGLRVDGSAWCVNRKRAADKILKKERFLSWFRPARPPISAVMPWRALGVRRAAGLEIAESSSSPEWLLLRLGGREAAAVPVLRRVGGFLLAVASGFFTEEELEVKRVANISEDLGPTSVVQVEAYPDDEEADSVEVDMVLVDWPQVLYRYLLGGGANPQWPANVMWPQNGEEVLHTLNYDQLASAARLWVFNGEGPRSDGYQTAAEAPHHGCRFDEPVAYSDAADSQHGDPVPAAPALTKALDLVGPASKTRQTGKPKLVSPTAVEDLEQDDEDDVAAAEEQPLDQLLKAALLTVLDPSSKQKKKQRGPGLPLDATGSDSDEEGQDPLRRLSGAKGPMLLEKLRLAMDSDPKAYITAMENLAAQSLGEPRAGPMTLEKFARDMLPLGSERTLGYVTWGVVRALTMLKAGEVDKAHLILLLLVASIEQYKLDGSWGAAWRLTHLTPPPFAEWKSKEGMIGQLRQDHARSRLVHGTWAAARGQVEGRRGPHSSSRRPEPERPDKPPKGRGRGKGGQEAPEK</sequence>
<dbReference type="EMBL" id="CAJNIZ010023503">
    <property type="protein sequence ID" value="CAE7469682.1"/>
    <property type="molecule type" value="Genomic_DNA"/>
</dbReference>
<evidence type="ECO:0000256" key="1">
    <source>
        <dbReference type="SAM" id="MobiDB-lite"/>
    </source>
</evidence>
<reference evidence="2" key="1">
    <citation type="submission" date="2021-02" db="EMBL/GenBank/DDBJ databases">
        <authorList>
            <person name="Dougan E. K."/>
            <person name="Rhodes N."/>
            <person name="Thang M."/>
            <person name="Chan C."/>
        </authorList>
    </citation>
    <scope>NUCLEOTIDE SEQUENCE</scope>
</reference>
<dbReference type="Proteomes" id="UP000649617">
    <property type="component" value="Unassembled WGS sequence"/>
</dbReference>
<feature type="region of interest" description="Disordered" evidence="1">
    <location>
        <begin position="576"/>
        <end position="621"/>
    </location>
</feature>
<dbReference type="AlphaFoldDB" id="A0A812S750"/>
<feature type="compositionally biased region" description="Basic and acidic residues" evidence="1">
    <location>
        <begin position="595"/>
        <end position="606"/>
    </location>
</feature>
<protein>
    <submittedName>
        <fullName evidence="2">PROSC protein</fullName>
    </submittedName>
</protein>
<dbReference type="OrthoDB" id="448116at2759"/>
<organism evidence="2 3">
    <name type="scientific">Symbiodinium pilosum</name>
    <name type="common">Dinoflagellate</name>
    <dbReference type="NCBI Taxonomy" id="2952"/>
    <lineage>
        <taxon>Eukaryota</taxon>
        <taxon>Sar</taxon>
        <taxon>Alveolata</taxon>
        <taxon>Dinophyceae</taxon>
        <taxon>Suessiales</taxon>
        <taxon>Symbiodiniaceae</taxon>
        <taxon>Symbiodinium</taxon>
    </lineage>
</organism>
<keyword evidence="3" id="KW-1185">Reference proteome</keyword>